<dbReference type="PATRIC" id="fig|1238180.3.peg.4042"/>
<dbReference type="EMBL" id="ANMG01000035">
    <property type="protein sequence ID" value="EMD26162.1"/>
    <property type="molecule type" value="Genomic_DNA"/>
</dbReference>
<name>M2QJT9_9PSEU</name>
<comment type="similarity">
    <text evidence="2">Belongs to the HpaH/HsaA monooxygenase family.</text>
</comment>
<dbReference type="PIRSF" id="PIRSF016578">
    <property type="entry name" value="HsaA"/>
    <property type="match status" value="1"/>
</dbReference>
<dbReference type="Proteomes" id="UP000188551">
    <property type="component" value="Unassembled WGS sequence"/>
</dbReference>
<evidence type="ECO:0000256" key="2">
    <source>
        <dbReference type="ARBA" id="ARBA00049661"/>
    </source>
</evidence>
<organism evidence="5 7">
    <name type="scientific">Amycolatopsis azurea DSM 43854</name>
    <dbReference type="NCBI Taxonomy" id="1238180"/>
    <lineage>
        <taxon>Bacteria</taxon>
        <taxon>Bacillati</taxon>
        <taxon>Actinomycetota</taxon>
        <taxon>Actinomycetes</taxon>
        <taxon>Pseudonocardiales</taxon>
        <taxon>Pseudonocardiaceae</taxon>
        <taxon>Amycolatopsis</taxon>
    </lineage>
</organism>
<dbReference type="InterPro" id="IPR013786">
    <property type="entry name" value="AcylCoA_DH/ox_N"/>
</dbReference>
<dbReference type="InterPro" id="IPR050741">
    <property type="entry name" value="Acyl-CoA_dehydrogenase"/>
</dbReference>
<dbReference type="GO" id="GO:0033539">
    <property type="term" value="P:fatty acid beta-oxidation using acyl-CoA dehydrogenase"/>
    <property type="evidence" value="ECO:0007669"/>
    <property type="project" value="TreeGrafter"/>
</dbReference>
<dbReference type="AlphaFoldDB" id="M2QJT9"/>
<evidence type="ECO:0000256" key="1">
    <source>
        <dbReference type="ARBA" id="ARBA00023002"/>
    </source>
</evidence>
<gene>
    <name evidence="6" type="ORF">B0293_38110</name>
    <name evidence="5" type="ORF">C791_3710</name>
</gene>
<dbReference type="GO" id="GO:0050660">
    <property type="term" value="F:flavin adenine dinucleotide binding"/>
    <property type="evidence" value="ECO:0007669"/>
    <property type="project" value="InterPro"/>
</dbReference>
<comment type="caution">
    <text evidence="5">The sequence shown here is derived from an EMBL/GenBank/DDBJ whole genome shotgun (WGS) entry which is preliminary data.</text>
</comment>
<dbReference type="InterPro" id="IPR009100">
    <property type="entry name" value="AcylCoA_DH/oxidase_NM_dom_sf"/>
</dbReference>
<dbReference type="GO" id="GO:0016712">
    <property type="term" value="F:oxidoreductase activity, acting on paired donors, with incorporation or reduction of molecular oxygen, reduced flavin or flavoprotein as one donor, and incorporation of one atom of oxygen"/>
    <property type="evidence" value="ECO:0007669"/>
    <property type="project" value="TreeGrafter"/>
</dbReference>
<dbReference type="PANTHER" id="PTHR48083">
    <property type="entry name" value="MEDIUM-CHAIN SPECIFIC ACYL-COA DEHYDROGENASE, MITOCHONDRIAL-RELATED"/>
    <property type="match status" value="1"/>
</dbReference>
<sequence length="379" mass="39985">MLDHPLTQDSLAKATEEAAAIAARYAKDAETDRRLAPEVVRAVLDAGYARHFVPAAWNGREGGFLDLAQAVAVLGEACASTAWFASLTASLGRMTAFLPAEGQAEIWADGPDTLIVGALMPIGKAEPVEGGWRLSGTWPFVSAVDFSEWALVCAMAGPEARFFAVPRAAYRIEDTWFPVGMRGTGSNTLVIEEVFVPSTHSFTRDRLAAGKAAGSAACHVTPLRAANGLTFAAPVLGAARGALAAWTAYIREKTRNAPARNGITGGSPQTHELTLARASAEIDSAQLLLERVARVADQGAVPAAHIARNTRDCAFAVDLLVDAVNRLFHAAGTTGQSSANAIQRFWRDANSSSSHIVLQFEPAASAYAGHVLNEPLGEK</sequence>
<dbReference type="GO" id="GO:0003995">
    <property type="term" value="F:acyl-CoA dehydrogenase activity"/>
    <property type="evidence" value="ECO:0007669"/>
    <property type="project" value="TreeGrafter"/>
</dbReference>
<dbReference type="InterPro" id="IPR036250">
    <property type="entry name" value="AcylCo_DH-like_C"/>
</dbReference>
<dbReference type="Gene3D" id="2.40.110.10">
    <property type="entry name" value="Butyryl-CoA Dehydrogenase, subunit A, domain 2"/>
    <property type="match status" value="1"/>
</dbReference>
<feature type="domain" description="Acyl-CoA dehydrogenase C-terminal" evidence="4">
    <location>
        <begin position="229"/>
        <end position="359"/>
    </location>
</feature>
<dbReference type="OrthoDB" id="3402961at2"/>
<dbReference type="Gene3D" id="1.20.140.10">
    <property type="entry name" value="Butyryl-CoA Dehydrogenase, subunit A, domain 3"/>
    <property type="match status" value="1"/>
</dbReference>
<dbReference type="Pfam" id="PF02771">
    <property type="entry name" value="Acyl-CoA_dh_N"/>
    <property type="match status" value="1"/>
</dbReference>
<dbReference type="InterPro" id="IPR037069">
    <property type="entry name" value="AcylCoA_DH/ox_N_sf"/>
</dbReference>
<accession>M2QJT9</accession>
<dbReference type="PANTHER" id="PTHR48083:SF19">
    <property type="entry name" value="FLAVIN-DEPENDENT MONOOXYGENASE, OXYGENASE SUBUNIT HSAA"/>
    <property type="match status" value="1"/>
</dbReference>
<keyword evidence="6" id="KW-0378">Hydrolase</keyword>
<feature type="domain" description="Acyl-CoA dehydrogenase/oxidase N-terminal" evidence="3">
    <location>
        <begin position="18"/>
        <end position="92"/>
    </location>
</feature>
<dbReference type="GO" id="GO:0016787">
    <property type="term" value="F:hydrolase activity"/>
    <property type="evidence" value="ECO:0007669"/>
    <property type="project" value="UniProtKB-KW"/>
</dbReference>
<keyword evidence="1" id="KW-0560">Oxidoreductase</keyword>
<dbReference type="SUPFAM" id="SSF56645">
    <property type="entry name" value="Acyl-CoA dehydrogenase NM domain-like"/>
    <property type="match status" value="1"/>
</dbReference>
<protein>
    <submittedName>
        <fullName evidence="6">Hydrolase</fullName>
    </submittedName>
    <submittedName>
        <fullName evidence="5">Hydroxylase NcnH</fullName>
    </submittedName>
</protein>
<dbReference type="Proteomes" id="UP000014137">
    <property type="component" value="Unassembled WGS sequence"/>
</dbReference>
<dbReference type="InterPro" id="IPR046373">
    <property type="entry name" value="Acyl-CoA_Oxase/DH_mid-dom_sf"/>
</dbReference>
<proteinExistence type="inferred from homology"/>
<keyword evidence="8" id="KW-1185">Reference proteome</keyword>
<dbReference type="GO" id="GO:0005737">
    <property type="term" value="C:cytoplasm"/>
    <property type="evidence" value="ECO:0007669"/>
    <property type="project" value="TreeGrafter"/>
</dbReference>
<evidence type="ECO:0000313" key="8">
    <source>
        <dbReference type="Proteomes" id="UP000188551"/>
    </source>
</evidence>
<dbReference type="EMBL" id="MUXN01000028">
    <property type="protein sequence ID" value="OOC01410.1"/>
    <property type="molecule type" value="Genomic_DNA"/>
</dbReference>
<evidence type="ECO:0000313" key="5">
    <source>
        <dbReference type="EMBL" id="EMD26162.1"/>
    </source>
</evidence>
<evidence type="ECO:0000313" key="6">
    <source>
        <dbReference type="EMBL" id="OOC01410.1"/>
    </source>
</evidence>
<evidence type="ECO:0000259" key="4">
    <source>
        <dbReference type="Pfam" id="PF08028"/>
    </source>
</evidence>
<dbReference type="Pfam" id="PF08028">
    <property type="entry name" value="Acyl-CoA_dh_2"/>
    <property type="match status" value="1"/>
</dbReference>
<reference evidence="6 8" key="2">
    <citation type="submission" date="2017-02" db="EMBL/GenBank/DDBJ databases">
        <title>Amycolatopsis azurea DSM 43854 draft genome.</title>
        <authorList>
            <person name="Mayilraj S."/>
        </authorList>
    </citation>
    <scope>NUCLEOTIDE SEQUENCE [LARGE SCALE GENOMIC DNA]</scope>
    <source>
        <strain evidence="6 8">DSM 43854</strain>
    </source>
</reference>
<dbReference type="RefSeq" id="WP_005158452.1">
    <property type="nucleotide sequence ID" value="NZ_ANMG01000035.1"/>
</dbReference>
<reference evidence="5 7" key="1">
    <citation type="submission" date="2012-10" db="EMBL/GenBank/DDBJ databases">
        <title>Genome assembly of Amycolatopsis azurea DSM 43854.</title>
        <authorList>
            <person name="Khatri I."/>
            <person name="Kaur I."/>
            <person name="Subramanian S."/>
            <person name="Mayilraj S."/>
        </authorList>
    </citation>
    <scope>NUCLEOTIDE SEQUENCE [LARGE SCALE GENOMIC DNA]</scope>
    <source>
        <strain evidence="5 7">DSM 43854</strain>
    </source>
</reference>
<evidence type="ECO:0000313" key="7">
    <source>
        <dbReference type="Proteomes" id="UP000014137"/>
    </source>
</evidence>
<dbReference type="Gene3D" id="1.10.540.10">
    <property type="entry name" value="Acyl-CoA dehydrogenase/oxidase, N-terminal domain"/>
    <property type="match status" value="1"/>
</dbReference>
<dbReference type="InterPro" id="IPR013107">
    <property type="entry name" value="Acyl-CoA_DH_C"/>
</dbReference>
<dbReference type="SUPFAM" id="SSF47203">
    <property type="entry name" value="Acyl-CoA dehydrogenase C-terminal domain-like"/>
    <property type="match status" value="1"/>
</dbReference>
<evidence type="ECO:0000259" key="3">
    <source>
        <dbReference type="Pfam" id="PF02771"/>
    </source>
</evidence>